<dbReference type="AlphaFoldDB" id="A0AB38UUS3"/>
<dbReference type="EMBL" id="UPHL01000087">
    <property type="protein sequence ID" value="VAZ84330.1"/>
    <property type="molecule type" value="Genomic_DNA"/>
</dbReference>
<organism evidence="1 4">
    <name type="scientific">Mycobacterium persicum</name>
    <dbReference type="NCBI Taxonomy" id="1487726"/>
    <lineage>
        <taxon>Bacteria</taxon>
        <taxon>Bacillati</taxon>
        <taxon>Actinomycetota</taxon>
        <taxon>Actinomycetes</taxon>
        <taxon>Mycobacteriales</taxon>
        <taxon>Mycobacteriaceae</taxon>
        <taxon>Mycobacterium</taxon>
    </lineage>
</organism>
<name>A0AB38UUS3_9MYCO</name>
<gene>
    <name evidence="1" type="ORF">LAUMK42_03150</name>
    <name evidence="2" type="ORF">LAUMK4_03097</name>
</gene>
<protein>
    <submittedName>
        <fullName evidence="1">Uncharacterized protein</fullName>
    </submittedName>
</protein>
<proteinExistence type="predicted"/>
<sequence>MLVFRKPDTVLPKFAMPETRSPTFLYPEVPEEAFSRPELLAPKLAKPDAVPVPALKNPDDGLVVEFPNPGAPPMSMIVKSAGPRLANAGMTIAVEPSDLPI</sequence>
<evidence type="ECO:0000313" key="4">
    <source>
        <dbReference type="Proteomes" id="UP000279331"/>
    </source>
</evidence>
<comment type="caution">
    <text evidence="1">The sequence shown here is derived from an EMBL/GenBank/DDBJ whole genome shotgun (WGS) entry which is preliminary data.</text>
</comment>
<accession>A0AB38UUS3</accession>
<reference evidence="3 4" key="1">
    <citation type="submission" date="2018-09" db="EMBL/GenBank/DDBJ databases">
        <authorList>
            <person name="Tagini F."/>
        </authorList>
    </citation>
    <scope>NUCLEOTIDE SEQUENCE [LARGE SCALE GENOMIC DNA]</scope>
    <source>
        <strain evidence="2 3">MK4</strain>
        <strain evidence="1 4">MK42</strain>
    </source>
</reference>
<dbReference type="Proteomes" id="UP000271464">
    <property type="component" value="Unassembled WGS sequence"/>
</dbReference>
<keyword evidence="3" id="KW-1185">Reference proteome</keyword>
<evidence type="ECO:0000313" key="3">
    <source>
        <dbReference type="Proteomes" id="UP000271464"/>
    </source>
</evidence>
<evidence type="ECO:0000313" key="2">
    <source>
        <dbReference type="EMBL" id="VAZ95311.1"/>
    </source>
</evidence>
<dbReference type="Proteomes" id="UP000279331">
    <property type="component" value="Unassembled WGS sequence"/>
</dbReference>
<evidence type="ECO:0000313" key="1">
    <source>
        <dbReference type="EMBL" id="VAZ84330.1"/>
    </source>
</evidence>
<dbReference type="EMBL" id="UPHM01000083">
    <property type="protein sequence ID" value="VAZ95311.1"/>
    <property type="molecule type" value="Genomic_DNA"/>
</dbReference>